<protein>
    <submittedName>
        <fullName evidence="1">Signal recognition particle subunit</fullName>
    </submittedName>
</protein>
<accession>A0ACC1LV23</accession>
<reference evidence="1" key="1">
    <citation type="submission" date="2022-07" db="EMBL/GenBank/DDBJ databases">
        <title>Phylogenomic reconstructions and comparative analyses of Kickxellomycotina fungi.</title>
        <authorList>
            <person name="Reynolds N.K."/>
            <person name="Stajich J.E."/>
            <person name="Barry K."/>
            <person name="Grigoriev I.V."/>
            <person name="Crous P."/>
            <person name="Smith M.E."/>
        </authorList>
    </citation>
    <scope>NUCLEOTIDE SEQUENCE</scope>
    <source>
        <strain evidence="1">CBS 190363</strain>
    </source>
</reference>
<organism evidence="1 2">
    <name type="scientific">Coemansia aciculifera</name>
    <dbReference type="NCBI Taxonomy" id="417176"/>
    <lineage>
        <taxon>Eukaryota</taxon>
        <taxon>Fungi</taxon>
        <taxon>Fungi incertae sedis</taxon>
        <taxon>Zoopagomycota</taxon>
        <taxon>Kickxellomycotina</taxon>
        <taxon>Kickxellomycetes</taxon>
        <taxon>Kickxellales</taxon>
        <taxon>Kickxellaceae</taxon>
        <taxon>Coemansia</taxon>
    </lineage>
</organism>
<keyword evidence="2" id="KW-1185">Reference proteome</keyword>
<proteinExistence type="predicted"/>
<dbReference type="EMBL" id="JANBVB010002583">
    <property type="protein sequence ID" value="KAJ2883977.1"/>
    <property type="molecule type" value="Genomic_DNA"/>
</dbReference>
<evidence type="ECO:0000313" key="2">
    <source>
        <dbReference type="Proteomes" id="UP001139981"/>
    </source>
</evidence>
<gene>
    <name evidence="1" type="primary">SEC65</name>
    <name evidence="1" type="ORF">IWW38_005481</name>
</gene>
<dbReference type="Proteomes" id="UP001139981">
    <property type="component" value="Unassembled WGS sequence"/>
</dbReference>
<evidence type="ECO:0000313" key="1">
    <source>
        <dbReference type="EMBL" id="KAJ2883977.1"/>
    </source>
</evidence>
<comment type="caution">
    <text evidence="1">The sequence shown here is derived from an EMBL/GenBank/DDBJ whole genome shotgun (WGS) entry which is preliminary data.</text>
</comment>
<name>A0ACC1LV23_9FUNG</name>
<sequence>MSFPRATVADADYDELDVDDMDFPLPEPPLLEPYALTGNSTAAEPERVRIGPQSYDGMQIVSDDSQYKRWVCLYPLYFDKSRSVEKGRRVPLAVAVDSPHARQLSVAVKEVGFNVCYEPNKSHPSDFFTPGRVRVQLFDDAGRPVRQDIRTRKQLMRQVAVKMDKVLVPRDREPTLQDMINSGAMPMLPGMPPPSSPLSPIEDSVAETSGTTSPPAVASSKAAAKKANKAKKKGKAKNLV</sequence>